<keyword evidence="3 6" id="KW-1133">Transmembrane helix</keyword>
<feature type="transmembrane region" description="Helical" evidence="6">
    <location>
        <begin position="196"/>
        <end position="215"/>
    </location>
</feature>
<dbReference type="Proteomes" id="UP000244896">
    <property type="component" value="Chromosome"/>
</dbReference>
<reference evidence="8 9" key="1">
    <citation type="journal article" date="2018" name="Syst. Appl. Microbiol.">
        <title>Ereboglobus luteus gen. nov. sp. nov. from cockroach guts, and new insights into the oxygen relationship of the genera Opitutus and Didymococcus (Verrucomicrobia: Opitutaceae).</title>
        <authorList>
            <person name="Tegtmeier D."/>
            <person name="Belitz A."/>
            <person name="Radek R."/>
            <person name="Heimerl T."/>
            <person name="Brune A."/>
        </authorList>
    </citation>
    <scope>NUCLEOTIDE SEQUENCE [LARGE SCALE GENOMIC DNA]</scope>
    <source>
        <strain evidence="8 9">Ho45</strain>
    </source>
</reference>
<name>A0A2U8E0U2_9BACT</name>
<dbReference type="InterPro" id="IPR007016">
    <property type="entry name" value="O-antigen_ligase-rel_domated"/>
</dbReference>
<feature type="transmembrane region" description="Helical" evidence="6">
    <location>
        <begin position="74"/>
        <end position="91"/>
    </location>
</feature>
<feature type="region of interest" description="Disordered" evidence="5">
    <location>
        <begin position="752"/>
        <end position="775"/>
    </location>
</feature>
<protein>
    <recommendedName>
        <fullName evidence="7">O-antigen ligase-related domain-containing protein</fullName>
    </recommendedName>
</protein>
<accession>A0A2U8E0U2</accession>
<evidence type="ECO:0000313" key="9">
    <source>
        <dbReference type="Proteomes" id="UP000244896"/>
    </source>
</evidence>
<keyword evidence="4 6" id="KW-0472">Membrane</keyword>
<feature type="transmembrane region" description="Helical" evidence="6">
    <location>
        <begin position="222"/>
        <end position="240"/>
    </location>
</feature>
<evidence type="ECO:0000256" key="2">
    <source>
        <dbReference type="ARBA" id="ARBA00022692"/>
    </source>
</evidence>
<feature type="domain" description="O-antigen ligase-related" evidence="7">
    <location>
        <begin position="63"/>
        <end position="202"/>
    </location>
</feature>
<proteinExistence type="predicted"/>
<dbReference type="RefSeq" id="WP_108824120.1">
    <property type="nucleotide sequence ID" value="NZ_CP023004.1"/>
</dbReference>
<feature type="transmembrane region" description="Helical" evidence="6">
    <location>
        <begin position="273"/>
        <end position="292"/>
    </location>
</feature>
<dbReference type="OrthoDB" id="191554at2"/>
<evidence type="ECO:0000259" key="7">
    <source>
        <dbReference type="Pfam" id="PF04932"/>
    </source>
</evidence>
<dbReference type="GO" id="GO:0016020">
    <property type="term" value="C:membrane"/>
    <property type="evidence" value="ECO:0007669"/>
    <property type="project" value="UniProtKB-SubCell"/>
</dbReference>
<dbReference type="Pfam" id="PF04932">
    <property type="entry name" value="Wzy_C"/>
    <property type="match status" value="1"/>
</dbReference>
<organism evidence="8 9">
    <name type="scientific">Ereboglobus luteus</name>
    <dbReference type="NCBI Taxonomy" id="1796921"/>
    <lineage>
        <taxon>Bacteria</taxon>
        <taxon>Pseudomonadati</taxon>
        <taxon>Verrucomicrobiota</taxon>
        <taxon>Opitutia</taxon>
        <taxon>Opitutales</taxon>
        <taxon>Opitutaceae</taxon>
        <taxon>Ereboglobus</taxon>
    </lineage>
</organism>
<gene>
    <name evidence="8" type="ORF">CKA38_02735</name>
</gene>
<dbReference type="InterPro" id="IPR051533">
    <property type="entry name" value="WaaL-like"/>
</dbReference>
<dbReference type="EMBL" id="CP023004">
    <property type="protein sequence ID" value="AWI08314.1"/>
    <property type="molecule type" value="Genomic_DNA"/>
</dbReference>
<evidence type="ECO:0000256" key="1">
    <source>
        <dbReference type="ARBA" id="ARBA00004141"/>
    </source>
</evidence>
<keyword evidence="9" id="KW-1185">Reference proteome</keyword>
<sequence>MPAEYFYNGHLRWSVYWENPNFMACFISCALVWLWLAELRWARLNKPRARFAGFALLYGLELCGWFVLVKTYSRGGLLAALCVLFCFFAVVRQDNWNDLWRRGLHVLVRVGLIFLICTLTGFAGRMSPGYLARDMSVSNRLDLWRGGLAMIWDSPFSGWGFKQGGMAYVNWYQPIEQSVRPTGFVNGYLELAVNHGVLTLFLSLSVLFATVIISFMMRKRSWCVAFGACAIAWMTANIWTCCWYEWSLWVLPGASVISLFVIGIRNKVALRSFICGTGLALFIVAVLLGAGYTTARKMDWQAKPLAGADVVKVSRRDSGASPDNPIGLWADGAIFGTYYGKSIRTSASSLDILSLESLIVYAPWYRSDTHAAGVRHEVCVYSGFHASRLQAGEGGLKKTVVLYPSAYPPGSLPDTRGVVVWLPLADASQYDRMWRIWAEKTGAELVYLSQGGRSVSVSNPVIFSTASADQRALRSEILSNMGKVGIRGLPRLSLELGGSSEISRLGFNFRLGHKICIGSDRSAESEWDVTGLRTCVYFERQGDLVWMKPNGQSVRYPRQDAEFGKASDGSSADVFGSGVEIKTRQGSVWRYKDGSLEMITDAQAGRFAVVSDRGAILEVSRLVGGGRHVAVLGVEYSEAGLPQRLAFSGGRECRFEWSRDHRLLRIENASGVQTQFEYGGALLTSWAGSNGASGVYKWMPRDAVKRGIAVGRPPVVLSEDDVFHYEYARAGNVNIIRVHTVGGAFVSETSVGPGGMSQKTAAGIKSVRNRRNGAQ</sequence>
<comment type="subcellular location">
    <subcellularLocation>
        <location evidence="1">Membrane</location>
        <topology evidence="1">Multi-pass membrane protein</topology>
    </subcellularLocation>
</comment>
<feature type="transmembrane region" description="Helical" evidence="6">
    <location>
        <begin position="49"/>
        <end position="68"/>
    </location>
</feature>
<dbReference type="PANTHER" id="PTHR37422">
    <property type="entry name" value="TEICHURONIC ACID BIOSYNTHESIS PROTEIN TUAE"/>
    <property type="match status" value="1"/>
</dbReference>
<evidence type="ECO:0000256" key="6">
    <source>
        <dbReference type="SAM" id="Phobius"/>
    </source>
</evidence>
<feature type="transmembrane region" description="Helical" evidence="6">
    <location>
        <begin position="246"/>
        <end position="264"/>
    </location>
</feature>
<evidence type="ECO:0000256" key="3">
    <source>
        <dbReference type="ARBA" id="ARBA00022989"/>
    </source>
</evidence>
<evidence type="ECO:0000313" key="8">
    <source>
        <dbReference type="EMBL" id="AWI08314.1"/>
    </source>
</evidence>
<dbReference type="AlphaFoldDB" id="A0A2U8E0U2"/>
<feature type="transmembrane region" description="Helical" evidence="6">
    <location>
        <begin position="103"/>
        <end position="123"/>
    </location>
</feature>
<evidence type="ECO:0000256" key="4">
    <source>
        <dbReference type="ARBA" id="ARBA00023136"/>
    </source>
</evidence>
<dbReference type="KEGG" id="elut:CKA38_02735"/>
<dbReference type="PANTHER" id="PTHR37422:SF13">
    <property type="entry name" value="LIPOPOLYSACCHARIDE BIOSYNTHESIS PROTEIN PA4999-RELATED"/>
    <property type="match status" value="1"/>
</dbReference>
<evidence type="ECO:0000256" key="5">
    <source>
        <dbReference type="SAM" id="MobiDB-lite"/>
    </source>
</evidence>
<keyword evidence="2 6" id="KW-0812">Transmembrane</keyword>
<feature type="transmembrane region" description="Helical" evidence="6">
    <location>
        <begin position="20"/>
        <end position="37"/>
    </location>
</feature>